<sequence length="175" mass="19831">MRQAKRVLKPQVINVFDNAVIQVKCVPGEDEIDVAQLLGHSLARFEFIIGMSFDLQFLSMDGTQLLAVRRYIVNEVKERLHVSDINHYQTLTKTVFDRKCAPIGDLVVFHEEGNLLFKSLEDEKPEKPNSSELRDMSTADLQSTMKKLRGSGFPMGTTKVAMVRSIRKHLAVAQE</sequence>
<dbReference type="AlphaFoldDB" id="A0A0F9I373"/>
<dbReference type="EMBL" id="LAZR01013421">
    <property type="protein sequence ID" value="KKM22036.1"/>
    <property type="molecule type" value="Genomic_DNA"/>
</dbReference>
<protein>
    <submittedName>
        <fullName evidence="1">Uncharacterized protein</fullName>
    </submittedName>
</protein>
<comment type="caution">
    <text evidence="1">The sequence shown here is derived from an EMBL/GenBank/DDBJ whole genome shotgun (WGS) entry which is preliminary data.</text>
</comment>
<evidence type="ECO:0000313" key="1">
    <source>
        <dbReference type="EMBL" id="KKM22036.1"/>
    </source>
</evidence>
<organism evidence="1">
    <name type="scientific">marine sediment metagenome</name>
    <dbReference type="NCBI Taxonomy" id="412755"/>
    <lineage>
        <taxon>unclassified sequences</taxon>
        <taxon>metagenomes</taxon>
        <taxon>ecological metagenomes</taxon>
    </lineage>
</organism>
<reference evidence="1" key="1">
    <citation type="journal article" date="2015" name="Nature">
        <title>Complex archaea that bridge the gap between prokaryotes and eukaryotes.</title>
        <authorList>
            <person name="Spang A."/>
            <person name="Saw J.H."/>
            <person name="Jorgensen S.L."/>
            <person name="Zaremba-Niedzwiedzka K."/>
            <person name="Martijn J."/>
            <person name="Lind A.E."/>
            <person name="van Eijk R."/>
            <person name="Schleper C."/>
            <person name="Guy L."/>
            <person name="Ettema T.J."/>
        </authorList>
    </citation>
    <scope>NUCLEOTIDE SEQUENCE</scope>
</reference>
<proteinExistence type="predicted"/>
<gene>
    <name evidence="1" type="ORF">LCGC14_1629380</name>
</gene>
<accession>A0A0F9I373</accession>
<name>A0A0F9I373_9ZZZZ</name>